<dbReference type="PANTHER" id="PTHR43072:SF8">
    <property type="entry name" value="ACYLTRANSFERASE FABY-RELATED"/>
    <property type="match status" value="1"/>
</dbReference>
<accession>A0A7X1ZA65</accession>
<keyword evidence="3" id="KW-1185">Reference proteome</keyword>
<evidence type="ECO:0000259" key="1">
    <source>
        <dbReference type="PROSITE" id="PS51186"/>
    </source>
</evidence>
<name>A0A7X1ZA65_9LACT</name>
<dbReference type="CDD" id="cd04301">
    <property type="entry name" value="NAT_SF"/>
    <property type="match status" value="1"/>
</dbReference>
<dbReference type="GO" id="GO:0016747">
    <property type="term" value="F:acyltransferase activity, transferring groups other than amino-acyl groups"/>
    <property type="evidence" value="ECO:0007669"/>
    <property type="project" value="InterPro"/>
</dbReference>
<dbReference type="EMBL" id="WITJ01000006">
    <property type="protein sequence ID" value="MQW39330.1"/>
    <property type="molecule type" value="Genomic_DNA"/>
</dbReference>
<proteinExistence type="predicted"/>
<keyword evidence="2" id="KW-0808">Transferase</keyword>
<gene>
    <name evidence="2" type="ORF">GHI93_05170</name>
</gene>
<evidence type="ECO:0000313" key="3">
    <source>
        <dbReference type="Proteomes" id="UP000439550"/>
    </source>
</evidence>
<dbReference type="Gene3D" id="3.40.630.30">
    <property type="match status" value="1"/>
</dbReference>
<dbReference type="SUPFAM" id="SSF55729">
    <property type="entry name" value="Acyl-CoA N-acyltransferases (Nat)"/>
    <property type="match status" value="1"/>
</dbReference>
<dbReference type="InterPro" id="IPR016181">
    <property type="entry name" value="Acyl_CoA_acyltransferase"/>
</dbReference>
<reference evidence="2 3" key="1">
    <citation type="submission" date="2019-10" db="EMBL/GenBank/DDBJ databases">
        <authorList>
            <person name="Dong K."/>
        </authorList>
    </citation>
    <scope>NUCLEOTIDE SEQUENCE [LARGE SCALE GENOMIC DNA]</scope>
    <source>
        <strain evidence="2 3">DSM 28960</strain>
    </source>
</reference>
<organism evidence="2 3">
    <name type="scientific">Lactococcus hircilactis</name>
    <dbReference type="NCBI Taxonomy" id="1494462"/>
    <lineage>
        <taxon>Bacteria</taxon>
        <taxon>Bacillati</taxon>
        <taxon>Bacillota</taxon>
        <taxon>Bacilli</taxon>
        <taxon>Lactobacillales</taxon>
        <taxon>Streptococcaceae</taxon>
        <taxon>Lactococcus</taxon>
    </lineage>
</organism>
<protein>
    <submittedName>
        <fullName evidence="2">GNAT family N-acetyltransferase</fullName>
    </submittedName>
</protein>
<dbReference type="InterPro" id="IPR000182">
    <property type="entry name" value="GNAT_dom"/>
</dbReference>
<evidence type="ECO:0000313" key="2">
    <source>
        <dbReference type="EMBL" id="MQW39330.1"/>
    </source>
</evidence>
<dbReference type="PROSITE" id="PS51186">
    <property type="entry name" value="GNAT"/>
    <property type="match status" value="1"/>
</dbReference>
<dbReference type="OrthoDB" id="9798006at2"/>
<dbReference type="AlphaFoldDB" id="A0A7X1ZA65"/>
<dbReference type="Proteomes" id="UP000439550">
    <property type="component" value="Unassembled WGS sequence"/>
</dbReference>
<comment type="caution">
    <text evidence="2">The sequence shown here is derived from an EMBL/GenBank/DDBJ whole genome shotgun (WGS) entry which is preliminary data.</text>
</comment>
<sequence>MEIRYARVSDAQACLEIYTPYVLNTAITFELEVPTLKAFETRIQKISTEFPYLVACENGEILGYAYASRYRERKAYDWVVELSIYVNKNAQAQGLGTALYHTLLSALTKLHYQRAYACITYPNDQSIQFHEKLGFEPIGQFKKSGYKFEKWFDILWMELALQESEKLAQVLLLSALTEREKNALIQ</sequence>
<dbReference type="RefSeq" id="WP_153496010.1">
    <property type="nucleotide sequence ID" value="NZ_CBCRWP010000003.1"/>
</dbReference>
<dbReference type="PANTHER" id="PTHR43072">
    <property type="entry name" value="N-ACETYLTRANSFERASE"/>
    <property type="match status" value="1"/>
</dbReference>
<feature type="domain" description="N-acetyltransferase" evidence="1">
    <location>
        <begin position="1"/>
        <end position="162"/>
    </location>
</feature>
<dbReference type="Pfam" id="PF13420">
    <property type="entry name" value="Acetyltransf_4"/>
    <property type="match status" value="1"/>
</dbReference>